<dbReference type="EMBL" id="CADIKB010000081">
    <property type="protein sequence ID" value="CAB3742248.1"/>
    <property type="molecule type" value="Genomic_DNA"/>
</dbReference>
<dbReference type="AlphaFoldDB" id="A0A6J5CNH1"/>
<reference evidence="1 2" key="1">
    <citation type="submission" date="2020-04" db="EMBL/GenBank/DDBJ databases">
        <authorList>
            <person name="De Canck E."/>
        </authorList>
    </citation>
    <scope>NUCLEOTIDE SEQUENCE [LARGE SCALE GENOMIC DNA]</scope>
    <source>
        <strain evidence="1 2">LMG 22037</strain>
    </source>
</reference>
<evidence type="ECO:0000313" key="1">
    <source>
        <dbReference type="EMBL" id="CAB3742248.1"/>
    </source>
</evidence>
<gene>
    <name evidence="1" type="ORF">LMG22037_06584</name>
</gene>
<evidence type="ECO:0000313" key="2">
    <source>
        <dbReference type="Proteomes" id="UP000494249"/>
    </source>
</evidence>
<name>A0A6J5CNH1_9BURK</name>
<dbReference type="Proteomes" id="UP000494249">
    <property type="component" value="Unassembled WGS sequence"/>
</dbReference>
<sequence>MIIRLIRFFVITWTSIAYGPVFSQEATLCNPHEEIYFSCHFGKKLLQFAHLEIYRLAMAMFSIGSAGWAVLN</sequence>
<proteinExistence type="predicted"/>
<accession>A0A6J5CNH1</accession>
<organism evidence="1 2">
    <name type="scientific">Paraburkholderia phenoliruptrix</name>
    <dbReference type="NCBI Taxonomy" id="252970"/>
    <lineage>
        <taxon>Bacteria</taxon>
        <taxon>Pseudomonadati</taxon>
        <taxon>Pseudomonadota</taxon>
        <taxon>Betaproteobacteria</taxon>
        <taxon>Burkholderiales</taxon>
        <taxon>Burkholderiaceae</taxon>
        <taxon>Paraburkholderia</taxon>
    </lineage>
</organism>
<protein>
    <submittedName>
        <fullName evidence="1">Uncharacterized protein</fullName>
    </submittedName>
</protein>